<organism evidence="1">
    <name type="scientific">viral metagenome</name>
    <dbReference type="NCBI Taxonomy" id="1070528"/>
    <lineage>
        <taxon>unclassified sequences</taxon>
        <taxon>metagenomes</taxon>
        <taxon>organismal metagenomes</taxon>
    </lineage>
</organism>
<sequence length="81" mass="9379">MKNKEINEHIELARQSGYNEACYLNEKKLKEIEEELIDNIPISATPYSKEMMIKKIKQIFAKHKEDFPVTAGDIGNGRIIE</sequence>
<evidence type="ECO:0000313" key="2">
    <source>
        <dbReference type="EMBL" id="QJI00562.1"/>
    </source>
</evidence>
<dbReference type="AlphaFoldDB" id="A0A6H1ZUY4"/>
<dbReference type="EMBL" id="MT144250">
    <property type="protein sequence ID" value="QJA51272.1"/>
    <property type="molecule type" value="Genomic_DNA"/>
</dbReference>
<evidence type="ECO:0000313" key="1">
    <source>
        <dbReference type="EMBL" id="QJA51272.1"/>
    </source>
</evidence>
<reference evidence="1" key="1">
    <citation type="submission" date="2020-03" db="EMBL/GenBank/DDBJ databases">
        <title>The deep terrestrial virosphere.</title>
        <authorList>
            <person name="Holmfeldt K."/>
            <person name="Nilsson E."/>
            <person name="Simone D."/>
            <person name="Lopez-Fernandez M."/>
            <person name="Wu X."/>
            <person name="de Brujin I."/>
            <person name="Lundin D."/>
            <person name="Andersson A."/>
            <person name="Bertilsson S."/>
            <person name="Dopson M."/>
        </authorList>
    </citation>
    <scope>NUCLEOTIDE SEQUENCE</scope>
    <source>
        <strain evidence="1">TM448A02060</strain>
        <strain evidence="2">TM448B01994</strain>
    </source>
</reference>
<accession>A0A6H1ZUY4</accession>
<proteinExistence type="predicted"/>
<gene>
    <name evidence="1" type="ORF">TM448A02060_0004</name>
    <name evidence="2" type="ORF">TM448B01994_0005</name>
</gene>
<name>A0A6H1ZUY4_9ZZZZ</name>
<protein>
    <submittedName>
        <fullName evidence="1">Uncharacterized protein</fullName>
    </submittedName>
</protein>
<dbReference type="EMBL" id="MT144861">
    <property type="protein sequence ID" value="QJI00562.1"/>
    <property type="molecule type" value="Genomic_DNA"/>
</dbReference>